<dbReference type="InterPro" id="IPR036388">
    <property type="entry name" value="WH-like_DNA-bd_sf"/>
</dbReference>
<dbReference type="Proteomes" id="UP001500928">
    <property type="component" value="Unassembled WGS sequence"/>
</dbReference>
<dbReference type="EMBL" id="BAABHO010000001">
    <property type="protein sequence ID" value="GAA4772056.1"/>
    <property type="molecule type" value="Genomic_DNA"/>
</dbReference>
<dbReference type="Pfam" id="PF13412">
    <property type="entry name" value="HTH_24"/>
    <property type="match status" value="1"/>
</dbReference>
<dbReference type="RefSeq" id="WP_345410109.1">
    <property type="nucleotide sequence ID" value="NZ_BAABHO010000001.1"/>
</dbReference>
<dbReference type="PANTHER" id="PTHR30154">
    <property type="entry name" value="LEUCINE-RESPONSIVE REGULATORY PROTEIN"/>
    <property type="match status" value="1"/>
</dbReference>
<keyword evidence="2" id="KW-0238">DNA-binding</keyword>
<dbReference type="Pfam" id="PF01037">
    <property type="entry name" value="AsnC_trans_reg"/>
    <property type="match status" value="1"/>
</dbReference>
<name>A0ABP9A1C6_9PSEU</name>
<dbReference type="InterPro" id="IPR011008">
    <property type="entry name" value="Dimeric_a/b-barrel"/>
</dbReference>
<keyword evidence="6" id="KW-1185">Reference proteome</keyword>
<dbReference type="PROSITE" id="PS50956">
    <property type="entry name" value="HTH_ASNC_2"/>
    <property type="match status" value="1"/>
</dbReference>
<organism evidence="5 6">
    <name type="scientific">Actinomycetospora chlora</name>
    <dbReference type="NCBI Taxonomy" id="663608"/>
    <lineage>
        <taxon>Bacteria</taxon>
        <taxon>Bacillati</taxon>
        <taxon>Actinomycetota</taxon>
        <taxon>Actinomycetes</taxon>
        <taxon>Pseudonocardiales</taxon>
        <taxon>Pseudonocardiaceae</taxon>
        <taxon>Actinomycetospora</taxon>
    </lineage>
</organism>
<dbReference type="InterPro" id="IPR019888">
    <property type="entry name" value="Tscrpt_reg_AsnC-like"/>
</dbReference>
<gene>
    <name evidence="5" type="ORF">GCM10023200_00460</name>
</gene>
<dbReference type="InterPro" id="IPR019885">
    <property type="entry name" value="Tscrpt_reg_HTH_AsnC-type_CS"/>
</dbReference>
<evidence type="ECO:0000256" key="3">
    <source>
        <dbReference type="ARBA" id="ARBA00023163"/>
    </source>
</evidence>
<evidence type="ECO:0000313" key="6">
    <source>
        <dbReference type="Proteomes" id="UP001500928"/>
    </source>
</evidence>
<dbReference type="InterPro" id="IPR036390">
    <property type="entry name" value="WH_DNA-bd_sf"/>
</dbReference>
<dbReference type="PROSITE" id="PS00519">
    <property type="entry name" value="HTH_ASNC_1"/>
    <property type="match status" value="1"/>
</dbReference>
<reference evidence="6" key="1">
    <citation type="journal article" date="2019" name="Int. J. Syst. Evol. Microbiol.">
        <title>The Global Catalogue of Microorganisms (GCM) 10K type strain sequencing project: providing services to taxonomists for standard genome sequencing and annotation.</title>
        <authorList>
            <consortium name="The Broad Institute Genomics Platform"/>
            <consortium name="The Broad Institute Genome Sequencing Center for Infectious Disease"/>
            <person name="Wu L."/>
            <person name="Ma J."/>
        </authorList>
    </citation>
    <scope>NUCLEOTIDE SEQUENCE [LARGE SCALE GENOMIC DNA]</scope>
    <source>
        <strain evidence="6">JCM 17979</strain>
    </source>
</reference>
<feature type="domain" description="HTH asnC-type" evidence="4">
    <location>
        <begin position="1"/>
        <end position="64"/>
    </location>
</feature>
<dbReference type="SMART" id="SM00344">
    <property type="entry name" value="HTH_ASNC"/>
    <property type="match status" value="1"/>
</dbReference>
<evidence type="ECO:0000313" key="5">
    <source>
        <dbReference type="EMBL" id="GAA4772056.1"/>
    </source>
</evidence>
<evidence type="ECO:0000256" key="2">
    <source>
        <dbReference type="ARBA" id="ARBA00023125"/>
    </source>
</evidence>
<dbReference type="InterPro" id="IPR000485">
    <property type="entry name" value="AsnC-type_HTH_dom"/>
</dbReference>
<accession>A0ABP9A1C6</accession>
<dbReference type="InterPro" id="IPR019887">
    <property type="entry name" value="Tscrpt_reg_AsnC/Lrp_C"/>
</dbReference>
<protein>
    <submittedName>
        <fullName evidence="5">Lrp/AsnC family transcriptional regulator</fullName>
    </submittedName>
</protein>
<sequence>MDRIDRAIIDHLRRDARLPNVELAERVGLSPSPCLRRVRRLEDDGVIVGYRAEIDPAALDRGFEVMINVNLTAKDRETFLGFEREVAAFEEVVELRRMFGLPDYFVRAATRDIRSYEAFIADKLGRVPGIASVDSHLTMKHIK</sequence>
<evidence type="ECO:0000256" key="1">
    <source>
        <dbReference type="ARBA" id="ARBA00023015"/>
    </source>
</evidence>
<dbReference type="CDD" id="cd00090">
    <property type="entry name" value="HTH_ARSR"/>
    <property type="match status" value="1"/>
</dbReference>
<dbReference type="InterPro" id="IPR011991">
    <property type="entry name" value="ArsR-like_HTH"/>
</dbReference>
<dbReference type="SUPFAM" id="SSF46785">
    <property type="entry name" value="Winged helix' DNA-binding domain"/>
    <property type="match status" value="1"/>
</dbReference>
<keyword evidence="3" id="KW-0804">Transcription</keyword>
<keyword evidence="1" id="KW-0805">Transcription regulation</keyword>
<comment type="caution">
    <text evidence="5">The sequence shown here is derived from an EMBL/GenBank/DDBJ whole genome shotgun (WGS) entry which is preliminary data.</text>
</comment>
<dbReference type="PRINTS" id="PR00033">
    <property type="entry name" value="HTHASNC"/>
</dbReference>
<proteinExistence type="predicted"/>
<dbReference type="SUPFAM" id="SSF54909">
    <property type="entry name" value="Dimeric alpha+beta barrel"/>
    <property type="match status" value="1"/>
</dbReference>
<dbReference type="Gene3D" id="3.30.70.920">
    <property type="match status" value="1"/>
</dbReference>
<dbReference type="Gene3D" id="1.10.10.10">
    <property type="entry name" value="Winged helix-like DNA-binding domain superfamily/Winged helix DNA-binding domain"/>
    <property type="match status" value="1"/>
</dbReference>
<dbReference type="PANTHER" id="PTHR30154:SF34">
    <property type="entry name" value="TRANSCRIPTIONAL REGULATOR AZLB"/>
    <property type="match status" value="1"/>
</dbReference>
<evidence type="ECO:0000259" key="4">
    <source>
        <dbReference type="PROSITE" id="PS50956"/>
    </source>
</evidence>